<dbReference type="SUPFAM" id="SSF49503">
    <property type="entry name" value="Cupredoxins"/>
    <property type="match status" value="3"/>
</dbReference>
<accession>A0A1G6UY22</accession>
<evidence type="ECO:0000313" key="7">
    <source>
        <dbReference type="Proteomes" id="UP000199417"/>
    </source>
</evidence>
<evidence type="ECO:0000259" key="4">
    <source>
        <dbReference type="Pfam" id="PF07731"/>
    </source>
</evidence>
<keyword evidence="6" id="KW-0131">Cell cycle</keyword>
<keyword evidence="6" id="KW-0132">Cell division</keyword>
<dbReference type="Proteomes" id="UP000199417">
    <property type="component" value="Unassembled WGS sequence"/>
</dbReference>
<feature type="region of interest" description="Disordered" evidence="2">
    <location>
        <begin position="141"/>
        <end position="168"/>
    </location>
</feature>
<evidence type="ECO:0000256" key="1">
    <source>
        <dbReference type="ARBA" id="ARBA00010609"/>
    </source>
</evidence>
<dbReference type="EMBL" id="FNAB01000004">
    <property type="protein sequence ID" value="SDD46143.1"/>
    <property type="molecule type" value="Genomic_DNA"/>
</dbReference>
<evidence type="ECO:0000256" key="2">
    <source>
        <dbReference type="SAM" id="MobiDB-lite"/>
    </source>
</evidence>
<dbReference type="PANTHER" id="PTHR48267:SF1">
    <property type="entry name" value="BILIRUBIN OXIDASE"/>
    <property type="match status" value="1"/>
</dbReference>
<proteinExistence type="inferred from homology"/>
<protein>
    <submittedName>
        <fullName evidence="6">Multicopper oxidase with three cupredoxin domains (Includes cell division protein FtsP and spore coat protein CotA)</fullName>
    </submittedName>
</protein>
<comment type="similarity">
    <text evidence="1">Belongs to the multicopper oxidase family.</text>
</comment>
<dbReference type="GO" id="GO:0016491">
    <property type="term" value="F:oxidoreductase activity"/>
    <property type="evidence" value="ECO:0007669"/>
    <property type="project" value="InterPro"/>
</dbReference>
<feature type="signal peptide" evidence="3">
    <location>
        <begin position="1"/>
        <end position="28"/>
    </location>
</feature>
<dbReference type="InterPro" id="IPR008972">
    <property type="entry name" value="Cupredoxin"/>
</dbReference>
<keyword evidence="7" id="KW-1185">Reference proteome</keyword>
<evidence type="ECO:0000313" key="6">
    <source>
        <dbReference type="EMBL" id="SDD46143.1"/>
    </source>
</evidence>
<dbReference type="AlphaFoldDB" id="A0A1G6UY22"/>
<gene>
    <name evidence="6" type="ORF">SAMN05444580_104332</name>
</gene>
<evidence type="ECO:0000259" key="5">
    <source>
        <dbReference type="Pfam" id="PF07732"/>
    </source>
</evidence>
<dbReference type="InterPro" id="IPR011707">
    <property type="entry name" value="Cu-oxidase-like_N"/>
</dbReference>
<reference evidence="6 7" key="1">
    <citation type="submission" date="2016-10" db="EMBL/GenBank/DDBJ databases">
        <authorList>
            <person name="de Groot N.N."/>
        </authorList>
    </citation>
    <scope>NUCLEOTIDE SEQUENCE [LARGE SCALE GENOMIC DNA]</scope>
    <source>
        <strain evidence="6 7">JCM 11308</strain>
    </source>
</reference>
<dbReference type="Pfam" id="PF07732">
    <property type="entry name" value="Cu-oxidase_3"/>
    <property type="match status" value="1"/>
</dbReference>
<name>A0A1G6UY22_9NOCA</name>
<dbReference type="InterPro" id="IPR045087">
    <property type="entry name" value="Cu-oxidase_fam"/>
</dbReference>
<keyword evidence="6" id="KW-0946">Virion</keyword>
<dbReference type="STRING" id="168276.SAMN05444580_104332"/>
<feature type="region of interest" description="Disordered" evidence="2">
    <location>
        <begin position="26"/>
        <end position="50"/>
    </location>
</feature>
<dbReference type="RefSeq" id="WP_072845219.1">
    <property type="nucleotide sequence ID" value="NZ_FNAB01000004.1"/>
</dbReference>
<feature type="domain" description="Plastocyanin-like" evidence="5">
    <location>
        <begin position="149"/>
        <end position="218"/>
    </location>
</feature>
<evidence type="ECO:0000256" key="3">
    <source>
        <dbReference type="SAM" id="SignalP"/>
    </source>
</evidence>
<dbReference type="Gene3D" id="2.60.40.420">
    <property type="entry name" value="Cupredoxins - blue copper proteins"/>
    <property type="match status" value="3"/>
</dbReference>
<feature type="chain" id="PRO_5011443449" evidence="3">
    <location>
        <begin position="29"/>
        <end position="605"/>
    </location>
</feature>
<feature type="compositionally biased region" description="Pro residues" evidence="2">
    <location>
        <begin position="32"/>
        <end position="50"/>
    </location>
</feature>
<dbReference type="CDD" id="cd13844">
    <property type="entry name" value="CuRO_1_BOD_CotA_like"/>
    <property type="match status" value="1"/>
</dbReference>
<feature type="domain" description="Plastocyanin-like" evidence="4">
    <location>
        <begin position="444"/>
        <end position="548"/>
    </location>
</feature>
<dbReference type="GO" id="GO:0005507">
    <property type="term" value="F:copper ion binding"/>
    <property type="evidence" value="ECO:0007669"/>
    <property type="project" value="InterPro"/>
</dbReference>
<dbReference type="InterPro" id="IPR006311">
    <property type="entry name" value="TAT_signal"/>
</dbReference>
<dbReference type="GO" id="GO:0051301">
    <property type="term" value="P:cell division"/>
    <property type="evidence" value="ECO:0007669"/>
    <property type="project" value="UniProtKB-KW"/>
</dbReference>
<organism evidence="6 7">
    <name type="scientific">Rhodococcus tukisamuensis</name>
    <dbReference type="NCBI Taxonomy" id="168276"/>
    <lineage>
        <taxon>Bacteria</taxon>
        <taxon>Bacillati</taxon>
        <taxon>Actinomycetota</taxon>
        <taxon>Actinomycetes</taxon>
        <taxon>Mycobacteriales</taxon>
        <taxon>Nocardiaceae</taxon>
        <taxon>Rhodococcus</taxon>
    </lineage>
</organism>
<keyword evidence="6" id="KW-0167">Capsid protein</keyword>
<keyword evidence="3" id="KW-0732">Signal</keyword>
<dbReference type="PANTHER" id="PTHR48267">
    <property type="entry name" value="CUPREDOXIN SUPERFAMILY PROTEIN"/>
    <property type="match status" value="1"/>
</dbReference>
<dbReference type="Pfam" id="PF07731">
    <property type="entry name" value="Cu-oxidase_2"/>
    <property type="match status" value="1"/>
</dbReference>
<sequence length="605" mass="65451">MQLSRRGFFGMAGSIAALGWLGAPSASAGPGAPVPPPPVPIPDLPPPTGPSPLNFSSPPLRRFVTDLPRLPTAAASGTLTEQSGIHTYHPDLPATTVLGYHDGILGPTLEAHRGTPTTVSFANSIDVNPLGYAVDLTMHGATEEDRTNPRTTVHLHGAPSRPDSDGHPLIAWRRGGVQTNRYANDQEAATLWYHDHAMANTRLNVQAGLAGFYLLRDEFDTGRADNPLGLPAGEFEVPIVVQDRMFNADGTLQPRLARYQPSGYNQGGQFGDVAVVNGVAWPRMTVRRTLYRLRLLQGSNSRTYRFGFSNGMRFTVIGGDQGLLDESVDTDHIVMTSGERADLLVDFAALAPGESVTLVNTALNSSGNAVLAVPALPEIMRFDADQAAATPVRAPARLRGGPGLPPAIAPATTDSVTRTRVMTFLARFDLDRTAAVLPLMGSINNLPFLTDDIDVARAGTTEIWHIVNTFPFEHPVHLHLARFRVLGRQKLWTAGYMAASPPPLEHDVRWAPDPSPFLIGEQAPPAAWEAGWKDTTLVESDAVLTILVHWPSVDDLGFDPDAPIPVPADAASEHGTHQEVRGYTWHCHNLEHQDHDMMQQIRVRG</sequence>
<dbReference type="InterPro" id="IPR011706">
    <property type="entry name" value="Cu-oxidase_C"/>
</dbReference>
<dbReference type="PROSITE" id="PS51318">
    <property type="entry name" value="TAT"/>
    <property type="match status" value="1"/>
</dbReference>